<evidence type="ECO:0000256" key="1">
    <source>
        <dbReference type="SAM" id="MobiDB-lite"/>
    </source>
</evidence>
<sequence length="219" mass="22754">MALTGPVPDPADARTGRPTDPADLTARPVDPAADDETLPCGASLALLWEEGPAPDHASCPHCAAARADLAALDRTVRAAVTAHGDVPDVAARVMDLVRTELRPGPLVPLEEPDGWITETAAARLFRQAAESLPGVAAGSCRVAAVSGRTAARGRLPREPLRVRLEIAVDLSRTVPDAVAAVRERILGAAAQHIGLELTAVDVAVVDLLEPSAVPDRRLA</sequence>
<evidence type="ECO:0008006" key="4">
    <source>
        <dbReference type="Google" id="ProtNLM"/>
    </source>
</evidence>
<dbReference type="RefSeq" id="WP_205356463.1">
    <property type="nucleotide sequence ID" value="NZ_JADKYB010000004.1"/>
</dbReference>
<feature type="region of interest" description="Disordered" evidence="1">
    <location>
        <begin position="1"/>
        <end position="36"/>
    </location>
</feature>
<dbReference type="Proteomes" id="UP000749040">
    <property type="component" value="Unassembled WGS sequence"/>
</dbReference>
<reference evidence="2 3" key="1">
    <citation type="submission" date="2021-01" db="EMBL/GenBank/DDBJ databases">
        <title>Streptomyces acididurans sp. nov., isolated from a peat swamp forest soil.</title>
        <authorList>
            <person name="Chantavorakit T."/>
            <person name="Duangmal K."/>
        </authorList>
    </citation>
    <scope>NUCLEOTIDE SEQUENCE [LARGE SCALE GENOMIC DNA]</scope>
    <source>
        <strain evidence="2 3">KK5PA1</strain>
    </source>
</reference>
<organism evidence="2 3">
    <name type="scientific">Actinacidiphila acididurans</name>
    <dbReference type="NCBI Taxonomy" id="2784346"/>
    <lineage>
        <taxon>Bacteria</taxon>
        <taxon>Bacillati</taxon>
        <taxon>Actinomycetota</taxon>
        <taxon>Actinomycetes</taxon>
        <taxon>Kitasatosporales</taxon>
        <taxon>Streptomycetaceae</taxon>
        <taxon>Actinacidiphila</taxon>
    </lineage>
</organism>
<name>A0ABS2TMK6_9ACTN</name>
<evidence type="ECO:0000313" key="2">
    <source>
        <dbReference type="EMBL" id="MBM9504580.1"/>
    </source>
</evidence>
<gene>
    <name evidence="2" type="ORF">ITX44_08525</name>
</gene>
<accession>A0ABS2TMK6</accession>
<evidence type="ECO:0000313" key="3">
    <source>
        <dbReference type="Proteomes" id="UP000749040"/>
    </source>
</evidence>
<protein>
    <recommendedName>
        <fullName evidence="4">Asp23/Gls24 family envelope stress response protein</fullName>
    </recommendedName>
</protein>
<proteinExistence type="predicted"/>
<keyword evidence="3" id="KW-1185">Reference proteome</keyword>
<comment type="caution">
    <text evidence="2">The sequence shown here is derived from an EMBL/GenBank/DDBJ whole genome shotgun (WGS) entry which is preliminary data.</text>
</comment>
<dbReference type="EMBL" id="JADKYB010000004">
    <property type="protein sequence ID" value="MBM9504580.1"/>
    <property type="molecule type" value="Genomic_DNA"/>
</dbReference>